<dbReference type="Proteomes" id="UP001156691">
    <property type="component" value="Unassembled WGS sequence"/>
</dbReference>
<accession>A0ABQ5W5W4</accession>
<sequence length="238" mass="26095">MNSLSPQIGFDRFIKLEWADAALRVRAGVSTLDDLVELLDSSHTGAAAKKKTRTVLNRLWLEPRPDLAEFADRGVQIYCDIPHTSVPALTWGMAISVYPFFGKVAEIVGRLTALHGDCSSAEVHRRMAEVYGEREGTRRMTNMILQSQASWGAIERIDKGRMIVRKKAIDLEGSPIATWLAEACLRYSGRSLPVAGIESNSSIFPFKLGGSTSYLVSKSRALEVRVDSSGNQVVGLGI</sequence>
<protein>
    <submittedName>
        <fullName evidence="1">Uncharacterized protein</fullName>
    </submittedName>
</protein>
<dbReference type="RefSeq" id="WP_284340774.1">
    <property type="nucleotide sequence ID" value="NZ_BSNS01000011.1"/>
</dbReference>
<proteinExistence type="predicted"/>
<evidence type="ECO:0000313" key="1">
    <source>
        <dbReference type="EMBL" id="GLQ55362.1"/>
    </source>
</evidence>
<comment type="caution">
    <text evidence="1">The sequence shown here is derived from an EMBL/GenBank/DDBJ whole genome shotgun (WGS) entry which is preliminary data.</text>
</comment>
<keyword evidence="2" id="KW-1185">Reference proteome</keyword>
<dbReference type="EMBL" id="BSNS01000011">
    <property type="protein sequence ID" value="GLQ55362.1"/>
    <property type="molecule type" value="Genomic_DNA"/>
</dbReference>
<gene>
    <name evidence="1" type="ORF">GCM10010862_26210</name>
</gene>
<organism evidence="1 2">
    <name type="scientific">Devosia nitrariae</name>
    <dbReference type="NCBI Taxonomy" id="2071872"/>
    <lineage>
        <taxon>Bacteria</taxon>
        <taxon>Pseudomonadati</taxon>
        <taxon>Pseudomonadota</taxon>
        <taxon>Alphaproteobacteria</taxon>
        <taxon>Hyphomicrobiales</taxon>
        <taxon>Devosiaceae</taxon>
        <taxon>Devosia</taxon>
    </lineage>
</organism>
<evidence type="ECO:0000313" key="2">
    <source>
        <dbReference type="Proteomes" id="UP001156691"/>
    </source>
</evidence>
<reference evidence="2" key="1">
    <citation type="journal article" date="2019" name="Int. J. Syst. Evol. Microbiol.">
        <title>The Global Catalogue of Microorganisms (GCM) 10K type strain sequencing project: providing services to taxonomists for standard genome sequencing and annotation.</title>
        <authorList>
            <consortium name="The Broad Institute Genomics Platform"/>
            <consortium name="The Broad Institute Genome Sequencing Center for Infectious Disease"/>
            <person name="Wu L."/>
            <person name="Ma J."/>
        </authorList>
    </citation>
    <scope>NUCLEOTIDE SEQUENCE [LARGE SCALE GENOMIC DNA]</scope>
    <source>
        <strain evidence="2">NBRC 112416</strain>
    </source>
</reference>
<name>A0ABQ5W5W4_9HYPH</name>